<dbReference type="CDD" id="cd12395">
    <property type="entry name" value="RRM2_RBM34"/>
    <property type="match status" value="1"/>
</dbReference>
<dbReference type="InterPro" id="IPR035979">
    <property type="entry name" value="RBD_domain_sf"/>
</dbReference>
<evidence type="ECO:0000259" key="7">
    <source>
        <dbReference type="PROSITE" id="PS50102"/>
    </source>
</evidence>
<evidence type="ECO:0000313" key="9">
    <source>
        <dbReference type="RefSeq" id="XP_030627221.1"/>
    </source>
</evidence>
<dbReference type="Pfam" id="PF00076">
    <property type="entry name" value="RRM_1"/>
    <property type="match status" value="2"/>
</dbReference>
<dbReference type="Proteomes" id="UP000504632">
    <property type="component" value="Chromosome 4"/>
</dbReference>
<proteinExistence type="inferred from homology"/>
<dbReference type="CDD" id="cd12394">
    <property type="entry name" value="RRM1_RBM34"/>
    <property type="match status" value="1"/>
</dbReference>
<dbReference type="PANTHER" id="PTHR23236:SF25">
    <property type="entry name" value="RNA-BINDING PROTEIN 34"/>
    <property type="match status" value="1"/>
</dbReference>
<dbReference type="InterPro" id="IPR012677">
    <property type="entry name" value="Nucleotide-bd_a/b_plait_sf"/>
</dbReference>
<evidence type="ECO:0000256" key="3">
    <source>
        <dbReference type="ARBA" id="ARBA00022884"/>
    </source>
</evidence>
<dbReference type="RefSeq" id="XP_030627221.1">
    <property type="nucleotide sequence ID" value="XM_030771361.1"/>
</dbReference>
<evidence type="ECO:0000256" key="5">
    <source>
        <dbReference type="PROSITE-ProRule" id="PRU00176"/>
    </source>
</evidence>
<comment type="similarity">
    <text evidence="2">Belongs to the RRM RBM34 family.</text>
</comment>
<gene>
    <name evidence="9" type="primary">rbm34</name>
</gene>
<feature type="compositionally biased region" description="Basic and acidic residues" evidence="6">
    <location>
        <begin position="78"/>
        <end position="104"/>
    </location>
</feature>
<feature type="compositionally biased region" description="Basic residues" evidence="6">
    <location>
        <begin position="412"/>
        <end position="431"/>
    </location>
</feature>
<dbReference type="Gene3D" id="3.30.70.330">
    <property type="match status" value="2"/>
</dbReference>
<sequence length="431" mass="48681">MKRQAEKREDKDATGECEDYVIGQLSGSLFPKKQSTEATSLSSLFSTEASKNTLVFVPAPKPQKKTTDTVNKPVQGRLNEEVKEQKRTKKEKSAAELKVQDRESALQNADEEDFTRNPKKTKRKATETEDEDTMTMQQQTKRRKTAADMAEERIKMKRTVFVGNLPASCSKKALKMIFKEHGTIESIRFRSVVREDPSMSRKLAAIQRKVHPKKQNINAYIVFKEAEGAANALKKNGHEIERDFHIRVDRVSQNQTHDHKRSIFVGNLPYDITELPFRQHFEECGTVEAVRLVRDKDSGMGKGFGYILFESPDAVMLALKMNGSTLLDRKIRVKRSVKKEKVKHDKGHGKGPGGKAAQGKDAKSSRREKGLKRGGCKGQPKRGPPGKPFWKNPSKAQRSSSFKGEMADATAKRGKGLKKKFKQKKHKTVHH</sequence>
<feature type="region of interest" description="Disordered" evidence="6">
    <location>
        <begin position="47"/>
        <end position="144"/>
    </location>
</feature>
<dbReference type="SMART" id="SM00360">
    <property type="entry name" value="RRM"/>
    <property type="match status" value="2"/>
</dbReference>
<accession>A0A6J2V7S1</accession>
<dbReference type="GeneID" id="115809627"/>
<dbReference type="FunCoup" id="A0A6J2V7S1">
    <property type="interactions" value="608"/>
</dbReference>
<dbReference type="SUPFAM" id="SSF54928">
    <property type="entry name" value="RNA-binding domain, RBD"/>
    <property type="match status" value="2"/>
</dbReference>
<evidence type="ECO:0000256" key="6">
    <source>
        <dbReference type="SAM" id="MobiDB-lite"/>
    </source>
</evidence>
<organism evidence="8 9">
    <name type="scientific">Chanos chanos</name>
    <name type="common">Milkfish</name>
    <name type="synonym">Mugil chanos</name>
    <dbReference type="NCBI Taxonomy" id="29144"/>
    <lineage>
        <taxon>Eukaryota</taxon>
        <taxon>Metazoa</taxon>
        <taxon>Chordata</taxon>
        <taxon>Craniata</taxon>
        <taxon>Vertebrata</taxon>
        <taxon>Euteleostomi</taxon>
        <taxon>Actinopterygii</taxon>
        <taxon>Neopterygii</taxon>
        <taxon>Teleostei</taxon>
        <taxon>Ostariophysi</taxon>
        <taxon>Gonorynchiformes</taxon>
        <taxon>Chanidae</taxon>
        <taxon>Chanos</taxon>
    </lineage>
</organism>
<keyword evidence="3 5" id="KW-0694">RNA-binding</keyword>
<feature type="compositionally biased region" description="Basic residues" evidence="6">
    <location>
        <begin position="335"/>
        <end position="349"/>
    </location>
</feature>
<evidence type="ECO:0000313" key="8">
    <source>
        <dbReference type="Proteomes" id="UP000504632"/>
    </source>
</evidence>
<keyword evidence="4" id="KW-0539">Nucleus</keyword>
<evidence type="ECO:0000256" key="1">
    <source>
        <dbReference type="ARBA" id="ARBA00004604"/>
    </source>
</evidence>
<evidence type="ECO:0000256" key="2">
    <source>
        <dbReference type="ARBA" id="ARBA00007077"/>
    </source>
</evidence>
<comment type="subcellular location">
    <subcellularLocation>
        <location evidence="1">Nucleus</location>
        <location evidence="1">Nucleolus</location>
    </subcellularLocation>
</comment>
<reference evidence="9" key="1">
    <citation type="submission" date="2025-08" db="UniProtKB">
        <authorList>
            <consortium name="RefSeq"/>
        </authorList>
    </citation>
    <scope>IDENTIFICATION</scope>
</reference>
<dbReference type="InterPro" id="IPR034221">
    <property type="entry name" value="RBM34_RRM2"/>
</dbReference>
<evidence type="ECO:0000256" key="4">
    <source>
        <dbReference type="ARBA" id="ARBA00023242"/>
    </source>
</evidence>
<feature type="region of interest" description="Disordered" evidence="6">
    <location>
        <begin position="335"/>
        <end position="431"/>
    </location>
</feature>
<feature type="domain" description="RRM" evidence="7">
    <location>
        <begin position="158"/>
        <end position="253"/>
    </location>
</feature>
<dbReference type="InterPro" id="IPR000504">
    <property type="entry name" value="RRM_dom"/>
</dbReference>
<feature type="compositionally biased region" description="Basic and acidic residues" evidence="6">
    <location>
        <begin position="358"/>
        <end position="368"/>
    </location>
</feature>
<dbReference type="PROSITE" id="PS50102">
    <property type="entry name" value="RRM"/>
    <property type="match status" value="2"/>
</dbReference>
<dbReference type="PANTHER" id="PTHR23236">
    <property type="entry name" value="EUKARYOTIC TRANSLATION INITIATION FACTOR 4B/4H"/>
    <property type="match status" value="1"/>
</dbReference>
<protein>
    <submittedName>
        <fullName evidence="9">RNA-binding protein 34</fullName>
    </submittedName>
</protein>
<keyword evidence="8" id="KW-1185">Reference proteome</keyword>
<dbReference type="GO" id="GO:0003723">
    <property type="term" value="F:RNA binding"/>
    <property type="evidence" value="ECO:0007669"/>
    <property type="project" value="UniProtKB-UniRule"/>
</dbReference>
<dbReference type="OrthoDB" id="442677at2759"/>
<name>A0A6J2V7S1_CHACN</name>
<dbReference type="AlphaFoldDB" id="A0A6J2V7S1"/>
<dbReference type="InParanoid" id="A0A6J2V7S1"/>
<dbReference type="CTD" id="23029"/>
<feature type="domain" description="RRM" evidence="7">
    <location>
        <begin position="261"/>
        <end position="338"/>
    </location>
</feature>